<comment type="subcellular location">
    <subcellularLocation>
        <location evidence="1">Cell membrane</location>
    </subcellularLocation>
</comment>
<dbReference type="EMBL" id="DXGD01000164">
    <property type="protein sequence ID" value="HIW99389.1"/>
    <property type="molecule type" value="Genomic_DNA"/>
</dbReference>
<evidence type="ECO:0000313" key="12">
    <source>
        <dbReference type="Proteomes" id="UP000824151"/>
    </source>
</evidence>
<evidence type="ECO:0000256" key="5">
    <source>
        <dbReference type="ARBA" id="ARBA00023136"/>
    </source>
</evidence>
<evidence type="ECO:0000256" key="6">
    <source>
        <dbReference type="ARBA" id="ARBA00037281"/>
    </source>
</evidence>
<evidence type="ECO:0000256" key="1">
    <source>
        <dbReference type="ARBA" id="ARBA00004236"/>
    </source>
</evidence>
<dbReference type="InterPro" id="IPR001173">
    <property type="entry name" value="Glyco_trans_2-like"/>
</dbReference>
<dbReference type="PANTHER" id="PTHR43646:SF2">
    <property type="entry name" value="GLYCOSYLTRANSFERASE 2-LIKE DOMAIN-CONTAINING PROTEIN"/>
    <property type="match status" value="1"/>
</dbReference>
<reference evidence="11" key="1">
    <citation type="journal article" date="2021" name="PeerJ">
        <title>Extensive microbial diversity within the chicken gut microbiome revealed by metagenomics and culture.</title>
        <authorList>
            <person name="Gilroy R."/>
            <person name="Ravi A."/>
            <person name="Getino M."/>
            <person name="Pursley I."/>
            <person name="Horton D.L."/>
            <person name="Alikhan N.F."/>
            <person name="Baker D."/>
            <person name="Gharbi K."/>
            <person name="Hall N."/>
            <person name="Watson M."/>
            <person name="Adriaenssens E.M."/>
            <person name="Foster-Nyarko E."/>
            <person name="Jarju S."/>
            <person name="Secka A."/>
            <person name="Antonio M."/>
            <person name="Oren A."/>
            <person name="Chaudhuri R.R."/>
            <person name="La Ragione R."/>
            <person name="Hildebrand F."/>
            <person name="Pallen M.J."/>
        </authorList>
    </citation>
    <scope>NUCLEOTIDE SEQUENCE</scope>
    <source>
        <strain evidence="11">ChiHejej3B27-3195</strain>
    </source>
</reference>
<dbReference type="GO" id="GO:0005886">
    <property type="term" value="C:plasma membrane"/>
    <property type="evidence" value="ECO:0007669"/>
    <property type="project" value="UniProtKB-SubCell"/>
</dbReference>
<reference evidence="11" key="2">
    <citation type="submission" date="2021-04" db="EMBL/GenBank/DDBJ databases">
        <authorList>
            <person name="Gilroy R."/>
        </authorList>
    </citation>
    <scope>NUCLEOTIDE SEQUENCE</scope>
    <source>
        <strain evidence="11">ChiHejej3B27-3195</strain>
    </source>
</reference>
<comment type="similarity">
    <text evidence="8">Belongs to the glycosyltransferase 2 family. CrtQ subfamily.</text>
</comment>
<dbReference type="Proteomes" id="UP000824151">
    <property type="component" value="Unassembled WGS sequence"/>
</dbReference>
<proteinExistence type="inferred from homology"/>
<accession>A0A9D1S0W8</accession>
<dbReference type="Pfam" id="PF00535">
    <property type="entry name" value="Glycos_transf_2"/>
    <property type="match status" value="1"/>
</dbReference>
<comment type="function">
    <text evidence="6">Catalyzes the glycosylation of 4,4'-diaponeurosporenoate, i.e. the esterification of glucose at the C1'' position with the carboxyl group of 4,4'-diaponeurosporenic acid, to form glycosyl-4,4'-diaponeurosporenoate. This is a step in the biosynthesis of staphyloxanthin, an orange pigment present in most staphylococci strains.</text>
</comment>
<keyword evidence="3 11" id="KW-0328">Glycosyltransferase</keyword>
<feature type="domain" description="Glycosyltransferase 2-like" evidence="10">
    <location>
        <begin position="2"/>
        <end position="126"/>
    </location>
</feature>
<dbReference type="PANTHER" id="PTHR43646">
    <property type="entry name" value="GLYCOSYLTRANSFERASE"/>
    <property type="match status" value="1"/>
</dbReference>
<evidence type="ECO:0000256" key="2">
    <source>
        <dbReference type="ARBA" id="ARBA00022475"/>
    </source>
</evidence>
<gene>
    <name evidence="11" type="ORF">H9871_04530</name>
</gene>
<name>A0A9D1S0W8_9MICC</name>
<evidence type="ECO:0000256" key="8">
    <source>
        <dbReference type="ARBA" id="ARBA00038120"/>
    </source>
</evidence>
<dbReference type="InterPro" id="IPR029044">
    <property type="entry name" value="Nucleotide-diphossugar_trans"/>
</dbReference>
<protein>
    <recommendedName>
        <fullName evidence="9">4,4'-diaponeurosporenoate glycosyltransferase</fullName>
    </recommendedName>
</protein>
<evidence type="ECO:0000313" key="11">
    <source>
        <dbReference type="EMBL" id="HIW99389.1"/>
    </source>
</evidence>
<keyword evidence="2" id="KW-1003">Cell membrane</keyword>
<comment type="caution">
    <text evidence="11">The sequence shown here is derived from an EMBL/GenBank/DDBJ whole genome shotgun (WGS) entry which is preliminary data.</text>
</comment>
<keyword evidence="5" id="KW-0472">Membrane</keyword>
<evidence type="ECO:0000256" key="3">
    <source>
        <dbReference type="ARBA" id="ARBA00022676"/>
    </source>
</evidence>
<organism evidence="11 12">
    <name type="scientific">Candidatus Nesterenkonia stercoripullorum</name>
    <dbReference type="NCBI Taxonomy" id="2838701"/>
    <lineage>
        <taxon>Bacteria</taxon>
        <taxon>Bacillati</taxon>
        <taxon>Actinomycetota</taxon>
        <taxon>Actinomycetes</taxon>
        <taxon>Micrococcales</taxon>
        <taxon>Micrococcaceae</taxon>
        <taxon>Nesterenkonia</taxon>
    </lineage>
</organism>
<keyword evidence="4 11" id="KW-0808">Transferase</keyword>
<evidence type="ECO:0000256" key="9">
    <source>
        <dbReference type="ARBA" id="ARBA00040345"/>
    </source>
</evidence>
<dbReference type="Gene3D" id="3.90.550.10">
    <property type="entry name" value="Spore Coat Polysaccharide Biosynthesis Protein SpsA, Chain A"/>
    <property type="match status" value="1"/>
</dbReference>
<dbReference type="AlphaFoldDB" id="A0A9D1S0W8"/>
<dbReference type="SUPFAM" id="SSF53448">
    <property type="entry name" value="Nucleotide-diphospho-sugar transferases"/>
    <property type="match status" value="1"/>
</dbReference>
<evidence type="ECO:0000256" key="4">
    <source>
        <dbReference type="ARBA" id="ARBA00022679"/>
    </source>
</evidence>
<sequence>MIPAHQEADRIGAAVSSVLRAGAHTDVELHLVVVADACQDATAEIAHAAGATVIRREDRAVGSARSAGFQFGIGRLVHPASDVDAEHLWLATTDADSVVPHDWFARQLLHRRTGADVVLGTVRLEGAASPDLLGEAWNADYARGVAGRTHLHIHGANFAFSASAYAAAGGFRDLSVDEDVDLLSRFRGLPVDIRTAVDMPVQTSRRTAGRAPGGFASTLKSLEV</sequence>
<evidence type="ECO:0000259" key="10">
    <source>
        <dbReference type="Pfam" id="PF00535"/>
    </source>
</evidence>
<dbReference type="GO" id="GO:0016757">
    <property type="term" value="F:glycosyltransferase activity"/>
    <property type="evidence" value="ECO:0007669"/>
    <property type="project" value="UniProtKB-KW"/>
</dbReference>
<comment type="pathway">
    <text evidence="7">Carotenoid biosynthesis; staphyloxanthin biosynthesis; staphyloxanthin from farnesyl diphosphate: step 4/5.</text>
</comment>
<evidence type="ECO:0000256" key="7">
    <source>
        <dbReference type="ARBA" id="ARBA00037904"/>
    </source>
</evidence>